<evidence type="ECO:0000256" key="4">
    <source>
        <dbReference type="SAM" id="MobiDB-lite"/>
    </source>
</evidence>
<feature type="compositionally biased region" description="Low complexity" evidence="4">
    <location>
        <begin position="298"/>
        <end position="312"/>
    </location>
</feature>
<evidence type="ECO:0000313" key="7">
    <source>
        <dbReference type="Proteomes" id="UP000197138"/>
    </source>
</evidence>
<accession>A0A218WQV0</accession>
<feature type="compositionally biased region" description="Polar residues" evidence="4">
    <location>
        <begin position="638"/>
        <end position="664"/>
    </location>
</feature>
<feature type="region of interest" description="Disordered" evidence="4">
    <location>
        <begin position="286"/>
        <end position="333"/>
    </location>
</feature>
<keyword evidence="2" id="KW-0238">DNA-binding</keyword>
<name>A0A218WQV0_PUNGR</name>
<feature type="region of interest" description="Disordered" evidence="4">
    <location>
        <begin position="1115"/>
        <end position="1137"/>
    </location>
</feature>
<dbReference type="SMART" id="SM00015">
    <property type="entry name" value="IQ"/>
    <property type="match status" value="3"/>
</dbReference>
<dbReference type="PANTHER" id="PTHR33400">
    <property type="entry name" value="ZINC FINGER CCCH DOMAIN-CONTAINING PROTEIN 6-RELATED"/>
    <property type="match status" value="1"/>
</dbReference>
<dbReference type="GO" id="GO:0003677">
    <property type="term" value="F:DNA binding"/>
    <property type="evidence" value="ECO:0007669"/>
    <property type="project" value="UniProtKB-KW"/>
</dbReference>
<evidence type="ECO:0000256" key="2">
    <source>
        <dbReference type="ARBA" id="ARBA00023125"/>
    </source>
</evidence>
<reference evidence="7" key="1">
    <citation type="journal article" date="2017" name="Plant J.">
        <title>The pomegranate (Punica granatum L.) genome and the genomics of punicalagin biosynthesis.</title>
        <authorList>
            <person name="Qin G."/>
            <person name="Xu C."/>
            <person name="Ming R."/>
            <person name="Tang H."/>
            <person name="Guyot R."/>
            <person name="Kramer E.M."/>
            <person name="Hu Y."/>
            <person name="Yi X."/>
            <person name="Qi Y."/>
            <person name="Xu X."/>
            <person name="Gao Z."/>
            <person name="Pan H."/>
            <person name="Jian J."/>
            <person name="Tian Y."/>
            <person name="Yue Z."/>
            <person name="Xu Y."/>
        </authorList>
    </citation>
    <scope>NUCLEOTIDE SEQUENCE [LARGE SCALE GENOMIC DNA]</scope>
    <source>
        <strain evidence="7">cv. Dabenzi</strain>
    </source>
</reference>
<evidence type="ECO:0000313" key="6">
    <source>
        <dbReference type="EMBL" id="OWM75003.1"/>
    </source>
</evidence>
<dbReference type="InterPro" id="IPR000048">
    <property type="entry name" value="IQ_motif_EF-hand-BS"/>
</dbReference>
<keyword evidence="3" id="KW-0863">Zinc-finger</keyword>
<gene>
    <name evidence="6" type="ORF">CDL15_Pgr021354</name>
</gene>
<feature type="compositionally biased region" description="Polar residues" evidence="4">
    <location>
        <begin position="502"/>
        <end position="515"/>
    </location>
</feature>
<dbReference type="SUPFAM" id="SSF52540">
    <property type="entry name" value="P-loop containing nucleoside triphosphate hydrolases"/>
    <property type="match status" value="1"/>
</dbReference>
<dbReference type="GO" id="GO:0008270">
    <property type="term" value="F:zinc ion binding"/>
    <property type="evidence" value="ECO:0007669"/>
    <property type="project" value="UniProtKB-KW"/>
</dbReference>
<proteinExistence type="predicted"/>
<feature type="region of interest" description="Disordered" evidence="4">
    <location>
        <begin position="499"/>
        <end position="799"/>
    </location>
</feature>
<dbReference type="EMBL" id="MTKT01003414">
    <property type="protein sequence ID" value="OWM75003.1"/>
    <property type="molecule type" value="Genomic_DNA"/>
</dbReference>
<feature type="compositionally biased region" description="Basic and acidic residues" evidence="4">
    <location>
        <begin position="396"/>
        <end position="425"/>
    </location>
</feature>
<feature type="domain" description="C3H1-type" evidence="5">
    <location>
        <begin position="1141"/>
        <end position="1169"/>
    </location>
</feature>
<dbReference type="Pfam" id="PF13178">
    <property type="entry name" value="DUF4005"/>
    <property type="match status" value="1"/>
</dbReference>
<comment type="caution">
    <text evidence="6">The sequence shown here is derived from an EMBL/GenBank/DDBJ whole genome shotgun (WGS) entry which is preliminary data.</text>
</comment>
<feature type="compositionally biased region" description="Polar residues" evidence="4">
    <location>
        <begin position="287"/>
        <end position="297"/>
    </location>
</feature>
<evidence type="ECO:0000256" key="3">
    <source>
        <dbReference type="PROSITE-ProRule" id="PRU00723"/>
    </source>
</evidence>
<feature type="compositionally biased region" description="Polar residues" evidence="4">
    <location>
        <begin position="1116"/>
        <end position="1132"/>
    </location>
</feature>
<evidence type="ECO:0000259" key="5">
    <source>
        <dbReference type="PROSITE" id="PS50103"/>
    </source>
</evidence>
<sequence length="1236" mass="134116">MGRSTASCFKIIACGGDSAADEDDVEAPEIKGDKRGWSFRKRSARHRVLSNTVISETAPPPPPVVKKEAPESAADVNFELPTNIEVPEKVPVPQCVDEKPQLPASVDSKPFDADPVLDTEIESNVDFKMEESTVVLIQSAVRRFLAQKECLRLKNVIKLQAAVRGHLVRKHAVGTLRCVQAIVKMQALVRAHQARALAEGLLADNNVEDGKPNEDVHKSQASDKANVKSKLSVTYVSIEKLLSNRFARQLLESTPREKPINIKCDMSKSNSAWTWLERWMSVYSAEPSPNNDLTPVPSNSENTSSKSESENSLASQAETENPPEVCSEPADSVASKNVAARTLESDDNLITHDEDKIKFEECQSAASVVQEITAPPVVEEITEPEHPQSGEVGAYSEKEIPSTESSGAEKHTPHGKPEMETEQPKRSMKRSATEELETEGKKSVFGSKKATNPAFIAAQSKFEVLTSTAISSGSINMSGESKLETAVLQEDSVTETKEFSLADNSANHQMRTQVGGSECGTELSISSTLDSPDRYDAGTMELENNAKGPEEESCSSTGFKDQKVEAASTSILDSTSDHPEKNNDDVTGETANSIKASEAVQEETITSPDLQREVYNETARQAHNGSPEASPWSHITVPESQGTPASQVSVNTKGSKVEKTGSNSIHKRKSLSKKSPSSPYNDSGASSKNKQSGKDQKSSKRRSSFGSAKAENADQEPRDSSSSNSLPHFMQATESARAKVNANNSPRSSPDVSDREVFVKKRHSLPGSNGRQGSPRIQRSTSQAQQGGQVNGGPAQEDAPFQINLGAQDHLQAKTSVASSHLAGPGSEDALPPGFEAPQPSYQYQIKLSEIPLIRWRCPKRFVLNHTWRVVAGEESLEVEVQSQREMRVLEAVYPRESSIPQNPAYAVESEEFSQSDLQIPSIPITPIEDEDVSADPSSSYGAPMISQPPLVAPGIPGPSKIADEKSGPEMPRGLEPDVAAAASAAFTAIMKSSEQGSSIDQNLLIHILSNPKMIEKLVTEYGTGAMNMWNTPEPVTAPAALSIPHPVTGAVSSSGPFYAQPNGPNPRFPQPTYSPAPPQPTVRPPPPPPPARDMNYYKNLIQQHGGERQEFVVPQYSNSRPEPASTNSSYNGPRLRDPKGKIMKPCIYFNSSRGCKNGANCSYQHDSSMQPRANSMGEVQNPKRMKLDREITVPTDGGKVCTRIHYEKLFQMIFSCSMLCSKALLNCSVSEYVVR</sequence>
<feature type="compositionally biased region" description="Pro residues" evidence="4">
    <location>
        <begin position="1064"/>
        <end position="1092"/>
    </location>
</feature>
<keyword evidence="3" id="KW-0479">Metal-binding</keyword>
<dbReference type="PROSITE" id="PS50103">
    <property type="entry name" value="ZF_C3H1"/>
    <property type="match status" value="1"/>
</dbReference>
<feature type="zinc finger region" description="C3H1-type" evidence="3">
    <location>
        <begin position="1141"/>
        <end position="1169"/>
    </location>
</feature>
<dbReference type="Gene3D" id="1.20.5.190">
    <property type="match status" value="1"/>
</dbReference>
<dbReference type="PROSITE" id="PS50096">
    <property type="entry name" value="IQ"/>
    <property type="match status" value="2"/>
</dbReference>
<feature type="compositionally biased region" description="Polar residues" evidence="4">
    <location>
        <begin position="766"/>
        <end position="788"/>
    </location>
</feature>
<keyword evidence="1" id="KW-0112">Calmodulin-binding</keyword>
<feature type="region of interest" description="Disordered" evidence="4">
    <location>
        <begin position="814"/>
        <end position="836"/>
    </location>
</feature>
<dbReference type="InterPro" id="IPR027417">
    <property type="entry name" value="P-loop_NTPase"/>
</dbReference>
<feature type="region of interest" description="Disordered" evidence="4">
    <location>
        <begin position="1053"/>
        <end position="1095"/>
    </location>
</feature>
<dbReference type="PANTHER" id="PTHR33400:SF2">
    <property type="entry name" value="ZINC FINGER CCCH DOMAIN-CONTAINING PROTEIN 6"/>
    <property type="match status" value="1"/>
</dbReference>
<dbReference type="Proteomes" id="UP000197138">
    <property type="component" value="Unassembled WGS sequence"/>
</dbReference>
<feature type="compositionally biased region" description="Polar residues" evidence="4">
    <location>
        <begin position="680"/>
        <end position="690"/>
    </location>
</feature>
<dbReference type="InterPro" id="IPR025064">
    <property type="entry name" value="DUF4005"/>
</dbReference>
<feature type="compositionally biased region" description="Basic and acidic residues" evidence="4">
    <location>
        <begin position="575"/>
        <end position="584"/>
    </location>
</feature>
<evidence type="ECO:0000256" key="1">
    <source>
        <dbReference type="ARBA" id="ARBA00022860"/>
    </source>
</evidence>
<dbReference type="AlphaFoldDB" id="A0A218WQV0"/>
<dbReference type="InterPro" id="IPR000571">
    <property type="entry name" value="Znf_CCCH"/>
</dbReference>
<feature type="region of interest" description="Disordered" evidence="4">
    <location>
        <begin position="50"/>
        <end position="69"/>
    </location>
</feature>
<dbReference type="GO" id="GO:0005516">
    <property type="term" value="F:calmodulin binding"/>
    <property type="evidence" value="ECO:0007669"/>
    <property type="project" value="UniProtKB-KW"/>
</dbReference>
<organism evidence="6 7">
    <name type="scientific">Punica granatum</name>
    <name type="common">Pomegranate</name>
    <dbReference type="NCBI Taxonomy" id="22663"/>
    <lineage>
        <taxon>Eukaryota</taxon>
        <taxon>Viridiplantae</taxon>
        <taxon>Streptophyta</taxon>
        <taxon>Embryophyta</taxon>
        <taxon>Tracheophyta</taxon>
        <taxon>Spermatophyta</taxon>
        <taxon>Magnoliopsida</taxon>
        <taxon>eudicotyledons</taxon>
        <taxon>Gunneridae</taxon>
        <taxon>Pentapetalae</taxon>
        <taxon>rosids</taxon>
        <taxon>malvids</taxon>
        <taxon>Myrtales</taxon>
        <taxon>Lythraceae</taxon>
        <taxon>Punica</taxon>
    </lineage>
</organism>
<feature type="region of interest" description="Disordered" evidence="4">
    <location>
        <begin position="379"/>
        <end position="449"/>
    </location>
</feature>
<keyword evidence="3" id="KW-0862">Zinc</keyword>
<protein>
    <recommendedName>
        <fullName evidence="5">C3H1-type domain-containing protein</fullName>
    </recommendedName>
</protein>
<dbReference type="Pfam" id="PF00612">
    <property type="entry name" value="IQ"/>
    <property type="match status" value="2"/>
</dbReference>
<feature type="compositionally biased region" description="Polar residues" evidence="4">
    <location>
        <begin position="741"/>
        <end position="751"/>
    </location>
</feature>